<feature type="transmembrane region" description="Helical" evidence="1">
    <location>
        <begin position="7"/>
        <end position="30"/>
    </location>
</feature>
<proteinExistence type="predicted"/>
<keyword evidence="1" id="KW-1133">Transmembrane helix</keyword>
<feature type="transmembrane region" description="Helical" evidence="1">
    <location>
        <begin position="157"/>
        <end position="176"/>
    </location>
</feature>
<dbReference type="EMBL" id="CACRTO010000025">
    <property type="protein sequence ID" value="VYU46172.1"/>
    <property type="molecule type" value="Genomic_DNA"/>
</dbReference>
<evidence type="ECO:0000256" key="1">
    <source>
        <dbReference type="SAM" id="Phobius"/>
    </source>
</evidence>
<feature type="transmembrane region" description="Helical" evidence="1">
    <location>
        <begin position="50"/>
        <end position="69"/>
    </location>
</feature>
<evidence type="ECO:0008006" key="3">
    <source>
        <dbReference type="Google" id="ProtNLM"/>
    </source>
</evidence>
<feature type="transmembrane region" description="Helical" evidence="1">
    <location>
        <begin position="89"/>
        <end position="108"/>
    </location>
</feature>
<name>A0A6N3F2F9_9CLOT</name>
<feature type="transmembrane region" description="Helical" evidence="1">
    <location>
        <begin position="128"/>
        <end position="145"/>
    </location>
</feature>
<evidence type="ECO:0000313" key="2">
    <source>
        <dbReference type="EMBL" id="VYU46172.1"/>
    </source>
</evidence>
<organism evidence="2">
    <name type="scientific">Clostridium tertium</name>
    <dbReference type="NCBI Taxonomy" id="1559"/>
    <lineage>
        <taxon>Bacteria</taxon>
        <taxon>Bacillati</taxon>
        <taxon>Bacillota</taxon>
        <taxon>Clostridia</taxon>
        <taxon>Eubacteriales</taxon>
        <taxon>Clostridiaceae</taxon>
        <taxon>Clostridium</taxon>
    </lineage>
</organism>
<accession>A0A6N3F2F9</accession>
<keyword evidence="1" id="KW-0812">Transmembrane</keyword>
<protein>
    <recommendedName>
        <fullName evidence="3">CAAX amino terminal protease self- immunity</fullName>
    </recommendedName>
</protein>
<dbReference type="RefSeq" id="WP_156626953.1">
    <property type="nucleotide sequence ID" value="NZ_CACRTO010000025.1"/>
</dbReference>
<gene>
    <name evidence="2" type="ORF">CTLFYP3_02520</name>
</gene>
<dbReference type="AlphaFoldDB" id="A0A6N3F2F9"/>
<reference evidence="2" key="1">
    <citation type="submission" date="2019-11" db="EMBL/GenBank/DDBJ databases">
        <authorList>
            <person name="Feng L."/>
        </authorList>
    </citation>
    <scope>NUCLEOTIDE SEQUENCE</scope>
    <source>
        <strain evidence="2">CTertiumLFYP3</strain>
    </source>
</reference>
<keyword evidence="1" id="KW-0472">Membrane</keyword>
<feature type="transmembrane region" description="Helical" evidence="1">
    <location>
        <begin position="182"/>
        <end position="204"/>
    </location>
</feature>
<sequence length="221" mass="25638">MSKGETWTNYLILSLVTFLFFMLELFSIFVIEKMILNVSINNYTETQMGIHSLLTSGLWAVAIIIILFFSYKKYNFPKKSYEKIYKRNWMIVFIALALCKVITFIDYGTLKVIGEFEEKGIFRFSAQYIYYFFEIGLVLLIIMYGQKAIEVLLKRKSEVPFGGIILALTWGAFHFVSRGKGIEVWNGVSCMIFSILSGIIYLNVKRKIPYSYLLIAIGYLL</sequence>